<name>A0AAF3E8J5_9BILA</name>
<keyword evidence="12" id="KW-1185">Reference proteome</keyword>
<feature type="transmembrane region" description="Helical" evidence="11">
    <location>
        <begin position="67"/>
        <end position="85"/>
    </location>
</feature>
<evidence type="ECO:0000256" key="6">
    <source>
        <dbReference type="ARBA" id="ARBA00022792"/>
    </source>
</evidence>
<keyword evidence="4" id="KW-0679">Respiratory chain</keyword>
<keyword evidence="7" id="KW-0249">Electron transport</keyword>
<dbReference type="AlphaFoldDB" id="A0AAF3E8J5"/>
<evidence type="ECO:0000313" key="13">
    <source>
        <dbReference type="WBParaSite" id="MBELARI_LOCUS10237"/>
    </source>
</evidence>
<evidence type="ECO:0000256" key="11">
    <source>
        <dbReference type="SAM" id="Phobius"/>
    </source>
</evidence>
<sequence length="139" mass="16629">MTECTRVSDKEIERRESYIRAGDRPRELLDPFTWEYRWKSGTLFTAMGFASIYAYNTWYRKPWYFGIFPRLALVGAIGALAYGAGAMREHHNKTRDAVIEHYMQLHPDDFDHFKDRSGRAWSEVLLPWYPKRAQYYKFD</sequence>
<evidence type="ECO:0000256" key="10">
    <source>
        <dbReference type="ARBA" id="ARBA00023136"/>
    </source>
</evidence>
<keyword evidence="6" id="KW-0999">Mitochondrion inner membrane</keyword>
<feature type="transmembrane region" description="Helical" evidence="11">
    <location>
        <begin position="36"/>
        <end position="55"/>
    </location>
</feature>
<evidence type="ECO:0000313" key="12">
    <source>
        <dbReference type="Proteomes" id="UP000887575"/>
    </source>
</evidence>
<evidence type="ECO:0000256" key="7">
    <source>
        <dbReference type="ARBA" id="ARBA00022982"/>
    </source>
</evidence>
<reference evidence="13" key="1">
    <citation type="submission" date="2024-02" db="UniProtKB">
        <authorList>
            <consortium name="WormBaseParasite"/>
        </authorList>
    </citation>
    <scope>IDENTIFICATION</scope>
</reference>
<organism evidence="12 13">
    <name type="scientific">Mesorhabditis belari</name>
    <dbReference type="NCBI Taxonomy" id="2138241"/>
    <lineage>
        <taxon>Eukaryota</taxon>
        <taxon>Metazoa</taxon>
        <taxon>Ecdysozoa</taxon>
        <taxon>Nematoda</taxon>
        <taxon>Chromadorea</taxon>
        <taxon>Rhabditida</taxon>
        <taxon>Rhabditina</taxon>
        <taxon>Rhabditomorpha</taxon>
        <taxon>Rhabditoidea</taxon>
        <taxon>Rhabditidae</taxon>
        <taxon>Mesorhabditinae</taxon>
        <taxon>Mesorhabditis</taxon>
    </lineage>
</organism>
<keyword evidence="9" id="KW-0496">Mitochondrion</keyword>
<dbReference type="Proteomes" id="UP000887575">
    <property type="component" value="Unassembled WGS sequence"/>
</dbReference>
<dbReference type="Pfam" id="PF06374">
    <property type="entry name" value="NDUF_C2"/>
    <property type="match status" value="1"/>
</dbReference>
<dbReference type="WBParaSite" id="MBELARI_LOCUS10237">
    <property type="protein sequence ID" value="MBELARI_LOCUS10237"/>
    <property type="gene ID" value="MBELARI_LOCUS10237"/>
</dbReference>
<dbReference type="GO" id="GO:0006120">
    <property type="term" value="P:mitochondrial electron transport, NADH to ubiquinone"/>
    <property type="evidence" value="ECO:0007669"/>
    <property type="project" value="InterPro"/>
</dbReference>
<accession>A0AAF3E8J5</accession>
<dbReference type="GO" id="GO:0005743">
    <property type="term" value="C:mitochondrial inner membrane"/>
    <property type="evidence" value="ECO:0007669"/>
    <property type="project" value="UniProtKB-SubCell"/>
</dbReference>
<dbReference type="PANTHER" id="PTHR13099">
    <property type="entry name" value="NADH-UBIQUINONE OXIDOREDUCTASE SUBUNIT B14.5B"/>
    <property type="match status" value="1"/>
</dbReference>
<evidence type="ECO:0000256" key="5">
    <source>
        <dbReference type="ARBA" id="ARBA00022692"/>
    </source>
</evidence>
<comment type="similarity">
    <text evidence="2">Belongs to the complex I NDUFC2 subunit family.</text>
</comment>
<proteinExistence type="inferred from homology"/>
<dbReference type="PANTHER" id="PTHR13099:SF0">
    <property type="entry name" value="NADH DEHYDROGENASE [UBIQUINONE] 1 SUBUNIT C2-RELATED"/>
    <property type="match status" value="1"/>
</dbReference>
<keyword evidence="5 11" id="KW-0812">Transmembrane</keyword>
<comment type="subcellular location">
    <subcellularLocation>
        <location evidence="1">Mitochondrion inner membrane</location>
        <topology evidence="1">Single-pass membrane protein</topology>
        <orientation evidence="1">Matrix side</orientation>
    </subcellularLocation>
</comment>
<evidence type="ECO:0000256" key="8">
    <source>
        <dbReference type="ARBA" id="ARBA00022989"/>
    </source>
</evidence>
<dbReference type="InterPro" id="IPR009423">
    <property type="entry name" value="NDUC2"/>
</dbReference>
<evidence type="ECO:0000256" key="1">
    <source>
        <dbReference type="ARBA" id="ARBA00004298"/>
    </source>
</evidence>
<evidence type="ECO:0000256" key="2">
    <source>
        <dbReference type="ARBA" id="ARBA00008674"/>
    </source>
</evidence>
<keyword evidence="10 11" id="KW-0472">Membrane</keyword>
<keyword evidence="3" id="KW-0813">Transport</keyword>
<keyword evidence="8 11" id="KW-1133">Transmembrane helix</keyword>
<protein>
    <submittedName>
        <fullName evidence="13">NADH dehydrogenase [ubiquinone] 1 subunit C2</fullName>
    </submittedName>
</protein>
<evidence type="ECO:0000256" key="9">
    <source>
        <dbReference type="ARBA" id="ARBA00023128"/>
    </source>
</evidence>
<evidence type="ECO:0000256" key="4">
    <source>
        <dbReference type="ARBA" id="ARBA00022660"/>
    </source>
</evidence>
<evidence type="ECO:0000256" key="3">
    <source>
        <dbReference type="ARBA" id="ARBA00022448"/>
    </source>
</evidence>